<reference evidence="12 13" key="1">
    <citation type="submission" date="2020-08" db="EMBL/GenBank/DDBJ databases">
        <title>Genomic Encyclopedia of Type Strains, Phase IV (KMG-IV): sequencing the most valuable type-strain genomes for metagenomic binning, comparative biology and taxonomic classification.</title>
        <authorList>
            <person name="Goeker M."/>
        </authorList>
    </citation>
    <scope>NUCLEOTIDE SEQUENCE [LARGE SCALE GENOMIC DNA]</scope>
    <source>
        <strain evidence="12 13">DSM 2163</strain>
    </source>
</reference>
<evidence type="ECO:0000256" key="9">
    <source>
        <dbReference type="ARBA" id="ARBA00030757"/>
    </source>
</evidence>
<dbReference type="GO" id="GO:0005737">
    <property type="term" value="C:cytoplasm"/>
    <property type="evidence" value="ECO:0007669"/>
    <property type="project" value="UniProtKB-SubCell"/>
</dbReference>
<evidence type="ECO:0000256" key="8">
    <source>
        <dbReference type="ARBA" id="ARBA00022691"/>
    </source>
</evidence>
<keyword evidence="6 12" id="KW-0489">Methyltransferase</keyword>
<keyword evidence="5" id="KW-0963">Cytoplasm</keyword>
<dbReference type="EC" id="2.1.1.77" evidence="3"/>
<dbReference type="AlphaFoldDB" id="A0A840ZLD4"/>
<comment type="subcellular location">
    <subcellularLocation>
        <location evidence="1">Cytoplasm</location>
    </subcellularLocation>
</comment>
<evidence type="ECO:0000256" key="2">
    <source>
        <dbReference type="ARBA" id="ARBA00005369"/>
    </source>
</evidence>
<proteinExistence type="inferred from homology"/>
<organism evidence="12 13">
    <name type="scientific">Methylorubrum rhodinum</name>
    <dbReference type="NCBI Taxonomy" id="29428"/>
    <lineage>
        <taxon>Bacteria</taxon>
        <taxon>Pseudomonadati</taxon>
        <taxon>Pseudomonadota</taxon>
        <taxon>Alphaproteobacteria</taxon>
        <taxon>Hyphomicrobiales</taxon>
        <taxon>Methylobacteriaceae</taxon>
        <taxon>Methylorubrum</taxon>
    </lineage>
</organism>
<keyword evidence="13" id="KW-1185">Reference proteome</keyword>
<evidence type="ECO:0000313" key="12">
    <source>
        <dbReference type="EMBL" id="MBB5757895.1"/>
    </source>
</evidence>
<gene>
    <name evidence="12" type="ORF">HNR00_002612</name>
</gene>
<dbReference type="RefSeq" id="WP_183569854.1">
    <property type="nucleotide sequence ID" value="NZ_JACHOP010000010.1"/>
</dbReference>
<evidence type="ECO:0000256" key="6">
    <source>
        <dbReference type="ARBA" id="ARBA00022603"/>
    </source>
</evidence>
<evidence type="ECO:0000256" key="10">
    <source>
        <dbReference type="ARBA" id="ARBA00031323"/>
    </source>
</evidence>
<evidence type="ECO:0000256" key="3">
    <source>
        <dbReference type="ARBA" id="ARBA00011890"/>
    </source>
</evidence>
<keyword evidence="7 12" id="KW-0808">Transferase</keyword>
<dbReference type="PANTHER" id="PTHR11579:SF0">
    <property type="entry name" value="PROTEIN-L-ISOASPARTATE(D-ASPARTATE) O-METHYLTRANSFERASE"/>
    <property type="match status" value="1"/>
</dbReference>
<evidence type="ECO:0000256" key="5">
    <source>
        <dbReference type="ARBA" id="ARBA00022490"/>
    </source>
</evidence>
<evidence type="ECO:0000313" key="13">
    <source>
        <dbReference type="Proteomes" id="UP000583454"/>
    </source>
</evidence>
<dbReference type="Proteomes" id="UP000583454">
    <property type="component" value="Unassembled WGS sequence"/>
</dbReference>
<comment type="caution">
    <text evidence="12">The sequence shown here is derived from an EMBL/GenBank/DDBJ whole genome shotgun (WGS) entry which is preliminary data.</text>
</comment>
<protein>
    <recommendedName>
        <fullName evidence="4">Protein-L-isoaspartate O-methyltransferase</fullName>
        <ecNumber evidence="3">2.1.1.77</ecNumber>
    </recommendedName>
    <alternativeName>
        <fullName evidence="11">L-isoaspartyl protein carboxyl methyltransferase</fullName>
    </alternativeName>
    <alternativeName>
        <fullName evidence="9">Protein L-isoaspartyl methyltransferase</fullName>
    </alternativeName>
    <alternativeName>
        <fullName evidence="10">Protein-beta-aspartate methyltransferase</fullName>
    </alternativeName>
</protein>
<dbReference type="InterPro" id="IPR000682">
    <property type="entry name" value="PCMT"/>
</dbReference>
<evidence type="ECO:0000256" key="1">
    <source>
        <dbReference type="ARBA" id="ARBA00004496"/>
    </source>
</evidence>
<dbReference type="Gene3D" id="3.40.50.150">
    <property type="entry name" value="Vaccinia Virus protein VP39"/>
    <property type="match status" value="1"/>
</dbReference>
<dbReference type="InterPro" id="IPR029063">
    <property type="entry name" value="SAM-dependent_MTases_sf"/>
</dbReference>
<dbReference type="EMBL" id="JACHOP010000010">
    <property type="protein sequence ID" value="MBB5757895.1"/>
    <property type="molecule type" value="Genomic_DNA"/>
</dbReference>
<evidence type="ECO:0000256" key="7">
    <source>
        <dbReference type="ARBA" id="ARBA00022679"/>
    </source>
</evidence>
<keyword evidence="8" id="KW-0949">S-adenosyl-L-methionine</keyword>
<dbReference type="CDD" id="cd02440">
    <property type="entry name" value="AdoMet_MTases"/>
    <property type="match status" value="1"/>
</dbReference>
<dbReference type="GO" id="GO:0032259">
    <property type="term" value="P:methylation"/>
    <property type="evidence" value="ECO:0007669"/>
    <property type="project" value="UniProtKB-KW"/>
</dbReference>
<accession>A0A840ZLD4</accession>
<evidence type="ECO:0000256" key="11">
    <source>
        <dbReference type="ARBA" id="ARBA00031350"/>
    </source>
</evidence>
<dbReference type="SUPFAM" id="SSF53335">
    <property type="entry name" value="S-adenosyl-L-methionine-dependent methyltransferases"/>
    <property type="match status" value="1"/>
</dbReference>
<dbReference type="PANTHER" id="PTHR11579">
    <property type="entry name" value="PROTEIN-L-ISOASPARTATE O-METHYLTRANSFERASE"/>
    <property type="match status" value="1"/>
</dbReference>
<sequence>MNTSEDTAGLSRAIGSAAFVLALRERGVRDTAVLRAMEQVPREHFAPPHLREHARRDIALPLPHGQTMTAPSVAAAMLGALDVQAGARVLEVGTGSGYVTALLVRLGAGHVRSLERYATLARAARDRLGANLNDATVEAADGLGPGGSERQRFDRILINGAVATVPPHCLAALNPGGRLVAGLWSGSTCRLVTLNRDGEGAPTRLDGPVLRLGPMTPGRARVS</sequence>
<comment type="similarity">
    <text evidence="2">Belongs to the methyltransferase superfamily. L-isoaspartyl/D-aspartyl protein methyltransferase family.</text>
</comment>
<dbReference type="GO" id="GO:0004719">
    <property type="term" value="F:protein-L-isoaspartate (D-aspartate) O-methyltransferase activity"/>
    <property type="evidence" value="ECO:0007669"/>
    <property type="project" value="UniProtKB-EC"/>
</dbReference>
<evidence type="ECO:0000256" key="4">
    <source>
        <dbReference type="ARBA" id="ARBA00013346"/>
    </source>
</evidence>
<dbReference type="Pfam" id="PF01135">
    <property type="entry name" value="PCMT"/>
    <property type="match status" value="1"/>
</dbReference>
<name>A0A840ZLD4_9HYPH</name>